<proteinExistence type="predicted"/>
<dbReference type="SUPFAM" id="SSF55073">
    <property type="entry name" value="Nucleotide cyclase"/>
    <property type="match status" value="1"/>
</dbReference>
<evidence type="ECO:0000256" key="3">
    <source>
        <dbReference type="SAM" id="Phobius"/>
    </source>
</evidence>
<dbReference type="InterPro" id="IPR000160">
    <property type="entry name" value="GGDEF_dom"/>
</dbReference>
<keyword evidence="3" id="KW-0472">Membrane</keyword>
<dbReference type="EMBL" id="FNQJ01000009">
    <property type="protein sequence ID" value="SEA31763.1"/>
    <property type="molecule type" value="Genomic_DNA"/>
</dbReference>
<keyword evidence="3" id="KW-0812">Transmembrane</keyword>
<dbReference type="Pfam" id="PF00990">
    <property type="entry name" value="GGDEF"/>
    <property type="match status" value="1"/>
</dbReference>
<comment type="catalytic activity">
    <reaction evidence="2">
        <text>2 GTP = 3',3'-c-di-GMP + 2 diphosphate</text>
        <dbReference type="Rhea" id="RHEA:24898"/>
        <dbReference type="ChEBI" id="CHEBI:33019"/>
        <dbReference type="ChEBI" id="CHEBI:37565"/>
        <dbReference type="ChEBI" id="CHEBI:58805"/>
        <dbReference type="EC" id="2.7.7.65"/>
    </reaction>
</comment>
<dbReference type="GeneID" id="34232725"/>
<feature type="transmembrane region" description="Helical" evidence="3">
    <location>
        <begin position="94"/>
        <end position="114"/>
    </location>
</feature>
<keyword evidence="6" id="KW-1185">Reference proteome</keyword>
<sequence>MPLDPRSLIALGGLMSAMMAVVLWVMRRNYPPSIRGLDYWAASPVLWLVATLLFSGRGQLSPFLTVVLANQALLLGATVYYIGSRRFLGHGGGWILWGSVAAASLLVLTWLTYVAPSYQLRVAIFALLMAVLYGAHLRFLWRHGGKGFPMRLVQVVLALHILVLVARFTSIVMGRADSDAMEPSHFQTAYIGAYVLTVLMLSIGAVLLATDRVRTELEHLAMHDSLTQTLNRRAIMQRCHEELERARRHGRGPSIMMLDLDHFKAVNDTHGHQHGDAVLVHFTACTASVLRSGDWLGRYGGEEFLILLPDTDAAAARHVAQRIHVLLQAGHPLDCQLSIGVATWQGPQDSLEAMLTRADAALYQAKDLGRNQTCAG</sequence>
<feature type="domain" description="GGDEF" evidence="4">
    <location>
        <begin position="251"/>
        <end position="376"/>
    </location>
</feature>
<dbReference type="RefSeq" id="WP_092697979.1">
    <property type="nucleotide sequence ID" value="NZ_CAXIQL010000012.1"/>
</dbReference>
<dbReference type="GO" id="GO:0052621">
    <property type="term" value="F:diguanylate cyclase activity"/>
    <property type="evidence" value="ECO:0007669"/>
    <property type="project" value="UniProtKB-EC"/>
</dbReference>
<dbReference type="AlphaFoldDB" id="A0A1H4A6K9"/>
<dbReference type="PROSITE" id="PS50887">
    <property type="entry name" value="GGDEF"/>
    <property type="match status" value="1"/>
</dbReference>
<gene>
    <name evidence="5" type="ORF">SAMN05421875_109120</name>
</gene>
<evidence type="ECO:0000313" key="5">
    <source>
        <dbReference type="EMBL" id="SEA31763.1"/>
    </source>
</evidence>
<dbReference type="PANTHER" id="PTHR45138:SF9">
    <property type="entry name" value="DIGUANYLATE CYCLASE DGCM-RELATED"/>
    <property type="match status" value="1"/>
</dbReference>
<evidence type="ECO:0000259" key="4">
    <source>
        <dbReference type="PROSITE" id="PS50887"/>
    </source>
</evidence>
<evidence type="ECO:0000256" key="2">
    <source>
        <dbReference type="ARBA" id="ARBA00034247"/>
    </source>
</evidence>
<feature type="transmembrane region" description="Helical" evidence="3">
    <location>
        <begin position="152"/>
        <end position="169"/>
    </location>
</feature>
<dbReference type="FunFam" id="3.30.70.270:FF:000001">
    <property type="entry name" value="Diguanylate cyclase domain protein"/>
    <property type="match status" value="1"/>
</dbReference>
<organism evidence="5 6">
    <name type="scientific">Acidovorax soli</name>
    <dbReference type="NCBI Taxonomy" id="592050"/>
    <lineage>
        <taxon>Bacteria</taxon>
        <taxon>Pseudomonadati</taxon>
        <taxon>Pseudomonadota</taxon>
        <taxon>Betaproteobacteria</taxon>
        <taxon>Burkholderiales</taxon>
        <taxon>Comamonadaceae</taxon>
        <taxon>Acidovorax</taxon>
    </lineage>
</organism>
<dbReference type="SMART" id="SM00267">
    <property type="entry name" value="GGDEF"/>
    <property type="match status" value="1"/>
</dbReference>
<name>A0A1H4A6K9_9BURK</name>
<dbReference type="InterPro" id="IPR043128">
    <property type="entry name" value="Rev_trsase/Diguanyl_cyclase"/>
</dbReference>
<feature type="transmembrane region" description="Helical" evidence="3">
    <location>
        <begin position="120"/>
        <end position="140"/>
    </location>
</feature>
<dbReference type="Gene3D" id="3.30.70.270">
    <property type="match status" value="1"/>
</dbReference>
<dbReference type="InterPro" id="IPR050469">
    <property type="entry name" value="Diguanylate_Cyclase"/>
</dbReference>
<dbReference type="STRING" id="592050.SAMN05421875_109120"/>
<evidence type="ECO:0000256" key="1">
    <source>
        <dbReference type="ARBA" id="ARBA00012528"/>
    </source>
</evidence>
<protein>
    <recommendedName>
        <fullName evidence="1">diguanylate cyclase</fullName>
        <ecNumber evidence="1">2.7.7.65</ecNumber>
    </recommendedName>
</protein>
<dbReference type="Proteomes" id="UP000199002">
    <property type="component" value="Unassembled WGS sequence"/>
</dbReference>
<dbReference type="PANTHER" id="PTHR45138">
    <property type="entry name" value="REGULATORY COMPONENTS OF SENSORY TRANSDUCTION SYSTEM"/>
    <property type="match status" value="1"/>
</dbReference>
<keyword evidence="3" id="KW-1133">Transmembrane helix</keyword>
<feature type="transmembrane region" description="Helical" evidence="3">
    <location>
        <begin position="6"/>
        <end position="25"/>
    </location>
</feature>
<evidence type="ECO:0000313" key="6">
    <source>
        <dbReference type="Proteomes" id="UP000199002"/>
    </source>
</evidence>
<accession>A0A1H4A6K9</accession>
<reference evidence="6" key="1">
    <citation type="submission" date="2016-10" db="EMBL/GenBank/DDBJ databases">
        <authorList>
            <person name="Varghese N."/>
            <person name="Submissions S."/>
        </authorList>
    </citation>
    <scope>NUCLEOTIDE SEQUENCE [LARGE SCALE GENOMIC DNA]</scope>
    <source>
        <strain evidence="6">DSM 25157</strain>
    </source>
</reference>
<dbReference type="InterPro" id="IPR029787">
    <property type="entry name" value="Nucleotide_cyclase"/>
</dbReference>
<dbReference type="EC" id="2.7.7.65" evidence="1"/>
<feature type="transmembrane region" description="Helical" evidence="3">
    <location>
        <begin position="189"/>
        <end position="209"/>
    </location>
</feature>
<dbReference type="CDD" id="cd01949">
    <property type="entry name" value="GGDEF"/>
    <property type="match status" value="1"/>
</dbReference>
<dbReference type="NCBIfam" id="TIGR00254">
    <property type="entry name" value="GGDEF"/>
    <property type="match status" value="1"/>
</dbReference>
<feature type="transmembrane region" description="Helical" evidence="3">
    <location>
        <begin position="60"/>
        <end position="82"/>
    </location>
</feature>